<comment type="caution">
    <text evidence="5">The sequence shown here is derived from an EMBL/GenBank/DDBJ whole genome shotgun (WGS) entry which is preliminary data.</text>
</comment>
<keyword evidence="2 3" id="KW-0175">Coiled coil</keyword>
<evidence type="ECO:0000256" key="2">
    <source>
        <dbReference type="ARBA" id="ARBA00023054"/>
    </source>
</evidence>
<feature type="compositionally biased region" description="Polar residues" evidence="4">
    <location>
        <begin position="220"/>
        <end position="237"/>
    </location>
</feature>
<gene>
    <name evidence="5" type="ORF">ACJIZ3_003499</name>
</gene>
<proteinExistence type="inferred from homology"/>
<evidence type="ECO:0000256" key="3">
    <source>
        <dbReference type="SAM" id="Coils"/>
    </source>
</evidence>
<protein>
    <submittedName>
        <fullName evidence="5">Uncharacterized protein</fullName>
    </submittedName>
</protein>
<evidence type="ECO:0000313" key="5">
    <source>
        <dbReference type="EMBL" id="KAL3846096.1"/>
    </source>
</evidence>
<evidence type="ECO:0000256" key="4">
    <source>
        <dbReference type="SAM" id="MobiDB-lite"/>
    </source>
</evidence>
<organism evidence="5 6">
    <name type="scientific">Penstemon smallii</name>
    <dbReference type="NCBI Taxonomy" id="265156"/>
    <lineage>
        <taxon>Eukaryota</taxon>
        <taxon>Viridiplantae</taxon>
        <taxon>Streptophyta</taxon>
        <taxon>Embryophyta</taxon>
        <taxon>Tracheophyta</taxon>
        <taxon>Spermatophyta</taxon>
        <taxon>Magnoliopsida</taxon>
        <taxon>eudicotyledons</taxon>
        <taxon>Gunneridae</taxon>
        <taxon>Pentapetalae</taxon>
        <taxon>asterids</taxon>
        <taxon>lamiids</taxon>
        <taxon>Lamiales</taxon>
        <taxon>Plantaginaceae</taxon>
        <taxon>Cheloneae</taxon>
        <taxon>Penstemon</taxon>
    </lineage>
</organism>
<dbReference type="InterPro" id="IPR029688">
    <property type="entry name" value="ICR"/>
</dbReference>
<feature type="coiled-coil region" evidence="3">
    <location>
        <begin position="143"/>
        <end position="170"/>
    </location>
</feature>
<dbReference type="EMBL" id="JBJXBP010000002">
    <property type="protein sequence ID" value="KAL3846096.1"/>
    <property type="molecule type" value="Genomic_DNA"/>
</dbReference>
<dbReference type="PANTHER" id="PTHR34224">
    <property type="entry name" value="INTERACTOR OF CONSTITUTIVE ACTIVE ROPS 2, CHLOROPLASTIC-RELATED"/>
    <property type="match status" value="1"/>
</dbReference>
<dbReference type="AlphaFoldDB" id="A0ABD3U9H9"/>
<feature type="coiled-coil region" evidence="3">
    <location>
        <begin position="48"/>
        <end position="110"/>
    </location>
</feature>
<feature type="region of interest" description="Disordered" evidence="4">
    <location>
        <begin position="220"/>
        <end position="244"/>
    </location>
</feature>
<sequence>MMSSSYAAVLGKRSLDQWKVTELKEELKRRKLTIETFKSDGCKATEAYDAIASELDQSKARVNFLEELVIKLKADINKDSQNEGDLQTELNSIRSDLEAAEMRYNDEQIRTVEQLRQAFKIVEEIKSSSSHKESELMKSKYLIEELKANLMDKETELQGICEENEDLKTKLGIDLEATKAAEREAVRLEREESAQPVNEIDDEKGLLAIGKVDEVNAVQETNTGEQTSQLNEENGTNETREKATADSTIQLENVDDDSSCLQSDQVTQPLQVSSHRVRNFILFNYGDN</sequence>
<accession>A0ABD3U9H9</accession>
<reference evidence="5 6" key="1">
    <citation type="submission" date="2024-12" db="EMBL/GenBank/DDBJ databases">
        <title>The unique morphological basis and parallel evolutionary history of personate flowers in Penstemon.</title>
        <authorList>
            <person name="Depatie T.H."/>
            <person name="Wessinger C.A."/>
        </authorList>
    </citation>
    <scope>NUCLEOTIDE SEQUENCE [LARGE SCALE GENOMIC DNA]</scope>
    <source>
        <strain evidence="5">WTNN_2</strain>
        <tissue evidence="5">Leaf</tissue>
    </source>
</reference>
<evidence type="ECO:0000313" key="6">
    <source>
        <dbReference type="Proteomes" id="UP001634393"/>
    </source>
</evidence>
<dbReference type="PANTHER" id="PTHR34224:SF18">
    <property type="entry name" value="INTERACTOR OF CONSTITUTIVE ACTIVE ROPS 3"/>
    <property type="match status" value="1"/>
</dbReference>
<comment type="similarity">
    <text evidence="1">Belongs to the ICR family.</text>
</comment>
<dbReference type="Proteomes" id="UP001634393">
    <property type="component" value="Unassembled WGS sequence"/>
</dbReference>
<keyword evidence="6" id="KW-1185">Reference proteome</keyword>
<evidence type="ECO:0000256" key="1">
    <source>
        <dbReference type="ARBA" id="ARBA00009778"/>
    </source>
</evidence>
<name>A0ABD3U9H9_9LAMI</name>